<gene>
    <name evidence="4" type="ORF">pepv_244</name>
</gene>
<dbReference type="SUPFAM" id="SSF48403">
    <property type="entry name" value="Ankyrin repeat"/>
    <property type="match status" value="1"/>
</dbReference>
<evidence type="ECO:0000256" key="1">
    <source>
        <dbReference type="ARBA" id="ARBA00023043"/>
    </source>
</evidence>
<dbReference type="EMBL" id="KJ859677">
    <property type="protein sequence ID" value="AID46962.1"/>
    <property type="molecule type" value="Genomic_DNA"/>
</dbReference>
<keyword evidence="5" id="KW-1185">Reference proteome</keyword>
<feature type="repeat" description="ANK" evidence="2">
    <location>
        <begin position="43"/>
        <end position="71"/>
    </location>
</feature>
<dbReference type="PANTHER" id="PTHR24118">
    <property type="entry name" value="POTE ANKYRIN DOMAIN"/>
    <property type="match status" value="1"/>
</dbReference>
<dbReference type="InterPro" id="IPR002110">
    <property type="entry name" value="Ankyrin_rpt"/>
</dbReference>
<dbReference type="PRINTS" id="PR01415">
    <property type="entry name" value="ANKYRIN"/>
</dbReference>
<dbReference type="Gene3D" id="1.25.40.20">
    <property type="entry name" value="Ankyrin repeat-containing domain"/>
    <property type="match status" value="3"/>
</dbReference>
<feature type="domain" description="PRANC" evidence="3">
    <location>
        <begin position="407"/>
        <end position="504"/>
    </location>
</feature>
<accession>A0A068ELT5</accession>
<name>A0A068ELT5_9POXV</name>
<feature type="repeat" description="ANK" evidence="2">
    <location>
        <begin position="265"/>
        <end position="298"/>
    </location>
</feature>
<dbReference type="Pfam" id="PF12796">
    <property type="entry name" value="Ank_2"/>
    <property type="match status" value="3"/>
</dbReference>
<reference evidence="4 5" key="1">
    <citation type="journal article" date="2014" name="BMC Genomics">
        <title>The complete genome sequences of poxviruses isolated from a penguin and a pigeon in South Africa and comparison to other sequenced avipoxviruses.</title>
        <authorList>
            <person name="Offerman K."/>
            <person name="Carulei O."/>
            <person name="van der Walt A.P."/>
            <person name="Douglass N."/>
            <person name="Williamson A.L."/>
        </authorList>
    </citation>
    <scope>NUCLEOTIDE SEQUENCE [LARGE SCALE GENOMIC DNA]</scope>
    <source>
        <strain evidence="4">PSan92</strain>
    </source>
</reference>
<sequence>MYDMWVMYKTLLLVDSKNIHYYNKQIQQAYSNIDRQYKIPYLPLHQAIECRNYTAVSYLLEYGNNINSIDFKGRSPLHIVCSKPKVNEIIKLLENDSDYDSNIVDKYKKYVNNEIYNRVSSEILKQLLSNKEKPLHDMLKHTIDNETAIINLLISKGYSVNYQDYSGNTPLHLAVKTHNIDAVKILISFGASTNIKNRYGFTSLHHAITYGDNDILGLLVSNCIERGISIDSSLVYTAIRTRNLEGIKILLDKAEDFKINGTDNDHMSPLHYAASYMGDVSIVKYLIEKGANVNHRSGIFKRTPIFAALRNYEITKLLLSKGADINITDSYGNTAIVLAFSKYMYIKEETIRLLVSYISLMESNKNFVKNHGYKSNLDFIIKSDKCSLIKRECDQEIDKMKKMKLYKYSLYSLIFEYSEHYLYRLVNKEELDRDYISNEFPIYKDMILCCLEKSVNRRISIEKCIRIIDNNIVSENITSWNNIPLEIKQYIVELLDDNDICKICE</sequence>
<dbReference type="RefSeq" id="YP_009046220.1">
    <property type="nucleotide sequence ID" value="NC_024446.1"/>
</dbReference>
<evidence type="ECO:0000313" key="5">
    <source>
        <dbReference type="Proteomes" id="UP000140838"/>
    </source>
</evidence>
<evidence type="ECO:0000313" key="4">
    <source>
        <dbReference type="EMBL" id="AID46962.1"/>
    </source>
</evidence>
<dbReference type="PROSITE" id="PS50297">
    <property type="entry name" value="ANK_REP_REGION"/>
    <property type="match status" value="2"/>
</dbReference>
<dbReference type="GeneID" id="19738251"/>
<dbReference type="InterPro" id="IPR036770">
    <property type="entry name" value="Ankyrin_rpt-contain_sf"/>
</dbReference>
<dbReference type="Pfam" id="PF09372">
    <property type="entry name" value="PRANC"/>
    <property type="match status" value="1"/>
</dbReference>
<proteinExistence type="predicted"/>
<evidence type="ECO:0000259" key="3">
    <source>
        <dbReference type="Pfam" id="PF09372"/>
    </source>
</evidence>
<dbReference type="PANTHER" id="PTHR24118:SF99">
    <property type="entry name" value="POTE ANKYRIN DOMAIN FAMILY MEMBER 3C-RELATED"/>
    <property type="match status" value="1"/>
</dbReference>
<dbReference type="PROSITE" id="PS50088">
    <property type="entry name" value="ANK_REPEAT"/>
    <property type="match status" value="3"/>
</dbReference>
<dbReference type="InterPro" id="IPR018272">
    <property type="entry name" value="PRANC_domain"/>
</dbReference>
<organism evidence="4 5">
    <name type="scientific">Penguinpox virus</name>
    <dbReference type="NCBI Taxonomy" id="648998"/>
    <lineage>
        <taxon>Viruses</taxon>
        <taxon>Varidnaviria</taxon>
        <taxon>Bamfordvirae</taxon>
        <taxon>Nucleocytoviricota</taxon>
        <taxon>Pokkesviricetes</taxon>
        <taxon>Chitovirales</taxon>
        <taxon>Poxviridae</taxon>
        <taxon>Chordopoxvirinae</taxon>
        <taxon>Avipoxvirus</taxon>
        <taxon>Avipoxvirus penguinpox</taxon>
    </lineage>
</organism>
<dbReference type="Proteomes" id="UP000140838">
    <property type="component" value="Genome"/>
</dbReference>
<protein>
    <submittedName>
        <fullName evidence="4">Ankyrin repeat protein</fullName>
    </submittedName>
</protein>
<dbReference type="SMART" id="SM00248">
    <property type="entry name" value="ANK"/>
    <property type="match status" value="9"/>
</dbReference>
<dbReference type="Pfam" id="PF00023">
    <property type="entry name" value="Ank"/>
    <property type="match status" value="1"/>
</dbReference>
<feature type="repeat" description="ANK" evidence="2">
    <location>
        <begin position="166"/>
        <end position="198"/>
    </location>
</feature>
<keyword evidence="1 2" id="KW-0040">ANK repeat</keyword>
<dbReference type="KEGG" id="vg:19738251"/>
<evidence type="ECO:0000256" key="2">
    <source>
        <dbReference type="PROSITE-ProRule" id="PRU00023"/>
    </source>
</evidence>